<evidence type="ECO:0000313" key="4">
    <source>
        <dbReference type="Proteomes" id="UP000649573"/>
    </source>
</evidence>
<dbReference type="Pfam" id="PF00144">
    <property type="entry name" value="Beta-lactamase"/>
    <property type="match status" value="1"/>
</dbReference>
<dbReference type="InterPro" id="IPR006311">
    <property type="entry name" value="TAT_signal"/>
</dbReference>
<accession>A0ABQ2UHN8</accession>
<dbReference type="PANTHER" id="PTHR43283:SF3">
    <property type="entry name" value="BETA-LACTAMASE FAMILY PROTEIN (AFU_ORTHOLOGUE AFUA_5G07500)"/>
    <property type="match status" value="1"/>
</dbReference>
<keyword evidence="1" id="KW-0732">Signal</keyword>
<evidence type="ECO:0000313" key="3">
    <source>
        <dbReference type="EMBL" id="GGU34776.1"/>
    </source>
</evidence>
<reference evidence="4" key="1">
    <citation type="journal article" date="2019" name="Int. J. Syst. Evol. Microbiol.">
        <title>The Global Catalogue of Microorganisms (GCM) 10K type strain sequencing project: providing services to taxonomists for standard genome sequencing and annotation.</title>
        <authorList>
            <consortium name="The Broad Institute Genomics Platform"/>
            <consortium name="The Broad Institute Genome Sequencing Center for Infectious Disease"/>
            <person name="Wu L."/>
            <person name="Ma J."/>
        </authorList>
    </citation>
    <scope>NUCLEOTIDE SEQUENCE [LARGE SCALE GENOMIC DNA]</scope>
    <source>
        <strain evidence="4">JCM 3296</strain>
    </source>
</reference>
<protein>
    <submittedName>
        <fullName evidence="3">Serine hydrolase</fullName>
    </submittedName>
</protein>
<evidence type="ECO:0000259" key="2">
    <source>
        <dbReference type="Pfam" id="PF00144"/>
    </source>
</evidence>
<name>A0ABQ2UHN8_9PSEU</name>
<feature type="signal peptide" evidence="1">
    <location>
        <begin position="1"/>
        <end position="26"/>
    </location>
</feature>
<dbReference type="RefSeq" id="WP_189254148.1">
    <property type="nucleotide sequence ID" value="NZ_BMRE01000009.1"/>
</dbReference>
<feature type="chain" id="PRO_5045354320" evidence="1">
    <location>
        <begin position="27"/>
        <end position="374"/>
    </location>
</feature>
<evidence type="ECO:0000256" key="1">
    <source>
        <dbReference type="SAM" id="SignalP"/>
    </source>
</evidence>
<dbReference type="InterPro" id="IPR012338">
    <property type="entry name" value="Beta-lactam/transpept-like"/>
</dbReference>
<feature type="domain" description="Beta-lactamase-related" evidence="2">
    <location>
        <begin position="35"/>
        <end position="366"/>
    </location>
</feature>
<dbReference type="PROSITE" id="PS51318">
    <property type="entry name" value="TAT"/>
    <property type="match status" value="1"/>
</dbReference>
<comment type="caution">
    <text evidence="3">The sequence shown here is derived from an EMBL/GenBank/DDBJ whole genome shotgun (WGS) entry which is preliminary data.</text>
</comment>
<dbReference type="InterPro" id="IPR050789">
    <property type="entry name" value="Diverse_Enzym_Activities"/>
</dbReference>
<dbReference type="Gene3D" id="3.40.710.10">
    <property type="entry name" value="DD-peptidase/beta-lactamase superfamily"/>
    <property type="match status" value="1"/>
</dbReference>
<dbReference type="GO" id="GO:0016787">
    <property type="term" value="F:hydrolase activity"/>
    <property type="evidence" value="ECO:0007669"/>
    <property type="project" value="UniProtKB-KW"/>
</dbReference>
<proteinExistence type="predicted"/>
<keyword evidence="4" id="KW-1185">Reference proteome</keyword>
<dbReference type="PANTHER" id="PTHR43283">
    <property type="entry name" value="BETA-LACTAMASE-RELATED"/>
    <property type="match status" value="1"/>
</dbReference>
<keyword evidence="3" id="KW-0378">Hydrolase</keyword>
<dbReference type="InterPro" id="IPR001466">
    <property type="entry name" value="Beta-lactam-related"/>
</dbReference>
<gene>
    <name evidence="3" type="ORF">GCM10010178_28870</name>
</gene>
<dbReference type="Proteomes" id="UP000649573">
    <property type="component" value="Unassembled WGS sequence"/>
</dbReference>
<dbReference type="EMBL" id="BMRE01000009">
    <property type="protein sequence ID" value="GGU34776.1"/>
    <property type="molecule type" value="Genomic_DNA"/>
</dbReference>
<sequence length="374" mass="40128">MTTTRRSVLGLLGATPLLLAAAPATASPLGPEGEFDRFLAERAARDEFSGTVLLTRCGQTVLARSYGKAREGVPNGPDTIFALASISKLFTAVALVQLVQQGKVAFHAQLSDHLAGFPAGITVHHLLSHSSGLAEYRQTPAFQEGSRAWSSVGEVWDGTLAIIRSLPAEFAPGSAFRYSSSGYEVLGAIVAEVSGLSYYDYVRRNVFTPAGMSTSDFFTRPQWQSDRRIARPYASRPSGRVDVVDQTTFVGSAAGNAFSTVRDMTRFARALTGAKLLNPAYTELVLGGKEPIGRWTDSPDIVPQAAFQAYGPLSLLLNDQWVHLHNGGAPGEGAYVEMYPDGDWVSVILSNYDPQFVAPVAARARKLITGGKSR</sequence>
<organism evidence="3 4">
    <name type="scientific">Lentzea flava</name>
    <dbReference type="NCBI Taxonomy" id="103732"/>
    <lineage>
        <taxon>Bacteria</taxon>
        <taxon>Bacillati</taxon>
        <taxon>Actinomycetota</taxon>
        <taxon>Actinomycetes</taxon>
        <taxon>Pseudonocardiales</taxon>
        <taxon>Pseudonocardiaceae</taxon>
        <taxon>Lentzea</taxon>
    </lineage>
</organism>
<dbReference type="SUPFAM" id="SSF56601">
    <property type="entry name" value="beta-lactamase/transpeptidase-like"/>
    <property type="match status" value="1"/>
</dbReference>